<gene>
    <name evidence="1" type="ORF">ERS852520_00272</name>
</gene>
<evidence type="ECO:0000313" key="1">
    <source>
        <dbReference type="EMBL" id="CUO96014.1"/>
    </source>
</evidence>
<sequence>MRCYFEGKVKTSADSISVDFIEIVKCSNGKTIVLDWDESEIGFDDIPDEDGYRPFSGRLIGIKFDEEYANGKISEIIGAELSAAQFFIEDEIAENPVFTELQLDDDGVLCDFNLSNADVEYTIINA</sequence>
<dbReference type="Proteomes" id="UP000095564">
    <property type="component" value="Unassembled WGS sequence"/>
</dbReference>
<dbReference type="EMBL" id="CZAU01000002">
    <property type="protein sequence ID" value="CUO96014.1"/>
    <property type="molecule type" value="Genomic_DNA"/>
</dbReference>
<dbReference type="OrthoDB" id="1975241at2"/>
<reference evidence="1 2" key="1">
    <citation type="submission" date="2015-09" db="EMBL/GenBank/DDBJ databases">
        <authorList>
            <consortium name="Pathogen Informatics"/>
        </authorList>
    </citation>
    <scope>NUCLEOTIDE SEQUENCE [LARGE SCALE GENOMIC DNA]</scope>
    <source>
        <strain evidence="1 2">2789STDY5834908</strain>
    </source>
</reference>
<protein>
    <submittedName>
        <fullName evidence="1">Uncharacterized protein</fullName>
    </submittedName>
</protein>
<dbReference type="AlphaFoldDB" id="A0A174J8K3"/>
<proteinExistence type="predicted"/>
<dbReference type="RefSeq" id="WP_055159056.1">
    <property type="nucleotide sequence ID" value="NZ_CZAU01000002.1"/>
</dbReference>
<name>A0A174J8K3_ANAHA</name>
<evidence type="ECO:0000313" key="2">
    <source>
        <dbReference type="Proteomes" id="UP000095564"/>
    </source>
</evidence>
<organism evidence="1 2">
    <name type="scientific">Anaerostipes hadrus</name>
    <dbReference type="NCBI Taxonomy" id="649756"/>
    <lineage>
        <taxon>Bacteria</taxon>
        <taxon>Bacillati</taxon>
        <taxon>Bacillota</taxon>
        <taxon>Clostridia</taxon>
        <taxon>Lachnospirales</taxon>
        <taxon>Lachnospiraceae</taxon>
        <taxon>Anaerostipes</taxon>
    </lineage>
</organism>
<accession>A0A174J8K3</accession>